<dbReference type="AlphaFoldDB" id="A0A0F9VQQ5"/>
<accession>A0A0F9VQQ5</accession>
<gene>
    <name evidence="1" type="ORF">LCGC14_0376570</name>
</gene>
<organism evidence="1">
    <name type="scientific">marine sediment metagenome</name>
    <dbReference type="NCBI Taxonomy" id="412755"/>
    <lineage>
        <taxon>unclassified sequences</taxon>
        <taxon>metagenomes</taxon>
        <taxon>ecological metagenomes</taxon>
    </lineage>
</organism>
<reference evidence="1" key="1">
    <citation type="journal article" date="2015" name="Nature">
        <title>Complex archaea that bridge the gap between prokaryotes and eukaryotes.</title>
        <authorList>
            <person name="Spang A."/>
            <person name="Saw J.H."/>
            <person name="Jorgensen S.L."/>
            <person name="Zaremba-Niedzwiedzka K."/>
            <person name="Martijn J."/>
            <person name="Lind A.E."/>
            <person name="van Eijk R."/>
            <person name="Schleper C."/>
            <person name="Guy L."/>
            <person name="Ettema T.J."/>
        </authorList>
    </citation>
    <scope>NUCLEOTIDE SEQUENCE</scope>
</reference>
<comment type="caution">
    <text evidence="1">The sequence shown here is derived from an EMBL/GenBank/DDBJ whole genome shotgun (WGS) entry which is preliminary data.</text>
</comment>
<evidence type="ECO:0000313" key="1">
    <source>
        <dbReference type="EMBL" id="KKN75781.1"/>
    </source>
</evidence>
<name>A0A0F9VQQ5_9ZZZZ</name>
<proteinExistence type="predicted"/>
<sequence length="61" mass="7269">MKETRSEILGRRMAENINETANLFYNNRTKANFYRGLTRCLIKRHEVRGVAKKMLEIEEPK</sequence>
<protein>
    <submittedName>
        <fullName evidence="1">Uncharacterized protein</fullName>
    </submittedName>
</protein>
<dbReference type="EMBL" id="LAZR01000303">
    <property type="protein sequence ID" value="KKN75781.1"/>
    <property type="molecule type" value="Genomic_DNA"/>
</dbReference>